<organism evidence="2 3">
    <name type="scientific">Eucalyptus globulus</name>
    <name type="common">Tasmanian blue gum</name>
    <dbReference type="NCBI Taxonomy" id="34317"/>
    <lineage>
        <taxon>Eukaryota</taxon>
        <taxon>Viridiplantae</taxon>
        <taxon>Streptophyta</taxon>
        <taxon>Embryophyta</taxon>
        <taxon>Tracheophyta</taxon>
        <taxon>Spermatophyta</taxon>
        <taxon>Magnoliopsida</taxon>
        <taxon>eudicotyledons</taxon>
        <taxon>Gunneridae</taxon>
        <taxon>Pentapetalae</taxon>
        <taxon>rosids</taxon>
        <taxon>malvids</taxon>
        <taxon>Myrtales</taxon>
        <taxon>Myrtaceae</taxon>
        <taxon>Myrtoideae</taxon>
        <taxon>Eucalypteae</taxon>
        <taxon>Eucalyptus</taxon>
    </lineage>
</organism>
<dbReference type="PANTHER" id="PTHR33881:SF10">
    <property type="entry name" value="SLIT HOMOLOG 2 PROTEIN-LIKE"/>
    <property type="match status" value="1"/>
</dbReference>
<evidence type="ECO:0000313" key="3">
    <source>
        <dbReference type="Proteomes" id="UP001634007"/>
    </source>
</evidence>
<keyword evidence="3" id="KW-1185">Reference proteome</keyword>
<evidence type="ECO:0000313" key="2">
    <source>
        <dbReference type="EMBL" id="KAL3750410.1"/>
    </source>
</evidence>
<sequence length="222" mass="24562">MKTIPKKLVTPSVIKVFLTLILSTACTKRNASTKDPALSAAAYMPRHELCGKVQSGKESCVVNASALFGLKCQCKAGWKQMRLDNEDDLKFYLASNASAKRVGNRCSVEHSCMPEPPTVPSVPYNTSVFDPCYWIYRGGRTCTKSATYEHTCQCDAGYTILVNVGIFPCFSDCTIGNDCEKLRIKVSNSSTIRSDSGTHMFLPWKSLRMTIFTPSMALVLWN</sequence>
<comment type="caution">
    <text evidence="2">The sequence shown here is derived from an EMBL/GenBank/DDBJ whole genome shotgun (WGS) entry which is preliminary data.</text>
</comment>
<feature type="signal peptide" evidence="1">
    <location>
        <begin position="1"/>
        <end position="33"/>
    </location>
</feature>
<feature type="chain" id="PRO_5044822156" description="EGF-like domain-containing protein" evidence="1">
    <location>
        <begin position="34"/>
        <end position="222"/>
    </location>
</feature>
<dbReference type="EMBL" id="JBJKBG010000002">
    <property type="protein sequence ID" value="KAL3750410.1"/>
    <property type="molecule type" value="Genomic_DNA"/>
</dbReference>
<accession>A0ABD3LF18</accession>
<name>A0ABD3LF18_EUCGL</name>
<dbReference type="AlphaFoldDB" id="A0ABD3LF18"/>
<evidence type="ECO:0008006" key="4">
    <source>
        <dbReference type="Google" id="ProtNLM"/>
    </source>
</evidence>
<proteinExistence type="predicted"/>
<reference evidence="2 3" key="1">
    <citation type="submission" date="2024-11" db="EMBL/GenBank/DDBJ databases">
        <title>Chromosome-level genome assembly of Eucalyptus globulus Labill. provides insights into its genome evolution.</title>
        <authorList>
            <person name="Li X."/>
        </authorList>
    </citation>
    <scope>NUCLEOTIDE SEQUENCE [LARGE SCALE GENOMIC DNA]</scope>
    <source>
        <strain evidence="2">CL2024</strain>
        <tissue evidence="2">Fresh tender leaves</tissue>
    </source>
</reference>
<dbReference type="PANTHER" id="PTHR33881">
    <property type="entry name" value="NEUROGENIC LOCUS NOTCH-LIKE PROTEIN"/>
    <property type="match status" value="1"/>
</dbReference>
<gene>
    <name evidence="2" type="ORF">ACJRO7_011415</name>
</gene>
<protein>
    <recommendedName>
        <fullName evidence="4">EGF-like domain-containing protein</fullName>
    </recommendedName>
</protein>
<dbReference type="Proteomes" id="UP001634007">
    <property type="component" value="Unassembled WGS sequence"/>
</dbReference>
<evidence type="ECO:0000256" key="1">
    <source>
        <dbReference type="SAM" id="SignalP"/>
    </source>
</evidence>
<dbReference type="PROSITE" id="PS51257">
    <property type="entry name" value="PROKAR_LIPOPROTEIN"/>
    <property type="match status" value="1"/>
</dbReference>
<keyword evidence="1" id="KW-0732">Signal</keyword>